<dbReference type="EMBL" id="UYRW01005682">
    <property type="protein sequence ID" value="VDM93961.1"/>
    <property type="molecule type" value="Genomic_DNA"/>
</dbReference>
<evidence type="ECO:0000259" key="7">
    <source>
        <dbReference type="Pfam" id="PF01694"/>
    </source>
</evidence>
<protein>
    <submittedName>
        <fullName evidence="10">Rhomboid-like protein</fullName>
    </submittedName>
</protein>
<feature type="transmembrane region" description="Helical" evidence="6">
    <location>
        <begin position="49"/>
        <end position="67"/>
    </location>
</feature>
<dbReference type="STRING" id="42157.A0A182EQ24"/>
<dbReference type="PANTHER" id="PTHR45840">
    <property type="entry name" value="RHOMBOID-RELATED PROTEIN"/>
    <property type="match status" value="1"/>
</dbReference>
<dbReference type="Proteomes" id="UP000271087">
    <property type="component" value="Unassembled WGS sequence"/>
</dbReference>
<evidence type="ECO:0000256" key="5">
    <source>
        <dbReference type="ARBA" id="ARBA00023136"/>
    </source>
</evidence>
<dbReference type="AlphaFoldDB" id="A0A182EQ24"/>
<dbReference type="GO" id="GO:0004252">
    <property type="term" value="F:serine-type endopeptidase activity"/>
    <property type="evidence" value="ECO:0007669"/>
    <property type="project" value="InterPro"/>
</dbReference>
<comment type="similarity">
    <text evidence="2">Belongs to the peptidase S54 family.</text>
</comment>
<keyword evidence="9" id="KW-1185">Reference proteome</keyword>
<evidence type="ECO:0000313" key="9">
    <source>
        <dbReference type="Proteomes" id="UP000271087"/>
    </source>
</evidence>
<reference evidence="8 9" key="2">
    <citation type="submission" date="2018-08" db="EMBL/GenBank/DDBJ databases">
        <authorList>
            <person name="Laetsch R D."/>
            <person name="Stevens L."/>
            <person name="Kumar S."/>
            <person name="Blaxter L. M."/>
        </authorList>
    </citation>
    <scope>NUCLEOTIDE SEQUENCE [LARGE SCALE GENOMIC DNA]</scope>
</reference>
<accession>A0A182EQ24</accession>
<dbReference type="GO" id="GO:0016020">
    <property type="term" value="C:membrane"/>
    <property type="evidence" value="ECO:0007669"/>
    <property type="project" value="UniProtKB-SubCell"/>
</dbReference>
<evidence type="ECO:0000313" key="10">
    <source>
        <dbReference type="WBParaSite" id="nOo.2.0.1.t10234-RA"/>
    </source>
</evidence>
<dbReference type="PANTHER" id="PTHR45840:SF2">
    <property type="entry name" value="PROTEIN RHOMBOID-RELATED"/>
    <property type="match status" value="1"/>
</dbReference>
<evidence type="ECO:0000256" key="3">
    <source>
        <dbReference type="ARBA" id="ARBA00022692"/>
    </source>
</evidence>
<evidence type="ECO:0000313" key="8">
    <source>
        <dbReference type="EMBL" id="VDM93961.1"/>
    </source>
</evidence>
<keyword evidence="5 6" id="KW-0472">Membrane</keyword>
<dbReference type="WBParaSite" id="nOo.2.0.1.t10234-RA">
    <property type="protein sequence ID" value="nOo.2.0.1.t10234-RA"/>
    <property type="gene ID" value="nOo.2.0.1.g10234"/>
</dbReference>
<name>A0A182EQ24_ONCOC</name>
<organism evidence="10">
    <name type="scientific">Onchocerca ochengi</name>
    <name type="common">Filarial nematode worm</name>
    <dbReference type="NCBI Taxonomy" id="42157"/>
    <lineage>
        <taxon>Eukaryota</taxon>
        <taxon>Metazoa</taxon>
        <taxon>Ecdysozoa</taxon>
        <taxon>Nematoda</taxon>
        <taxon>Chromadorea</taxon>
        <taxon>Rhabditida</taxon>
        <taxon>Spirurina</taxon>
        <taxon>Spiruromorpha</taxon>
        <taxon>Filarioidea</taxon>
        <taxon>Onchocercidae</taxon>
        <taxon>Onchocerca</taxon>
    </lineage>
</organism>
<dbReference type="OrthoDB" id="418595at2759"/>
<feature type="domain" description="Peptidase S54 rhomboid" evidence="7">
    <location>
        <begin position="6"/>
        <end position="68"/>
    </location>
</feature>
<dbReference type="InterPro" id="IPR051739">
    <property type="entry name" value="Rhomboid_IM_Serine_Proteases"/>
</dbReference>
<evidence type="ECO:0000256" key="6">
    <source>
        <dbReference type="SAM" id="Phobius"/>
    </source>
</evidence>
<proteinExistence type="inferred from homology"/>
<dbReference type="SUPFAM" id="SSF144091">
    <property type="entry name" value="Rhomboid-like"/>
    <property type="match status" value="1"/>
</dbReference>
<dbReference type="Pfam" id="PF01694">
    <property type="entry name" value="Rhomboid"/>
    <property type="match status" value="1"/>
</dbReference>
<gene>
    <name evidence="8" type="ORF">NOO_LOCUS10234</name>
</gene>
<feature type="transmembrane region" description="Helical" evidence="6">
    <location>
        <begin position="79"/>
        <end position="101"/>
    </location>
</feature>
<feature type="transmembrane region" description="Helical" evidence="6">
    <location>
        <begin position="20"/>
        <end position="37"/>
    </location>
</feature>
<comment type="subcellular location">
    <subcellularLocation>
        <location evidence="1">Membrane</location>
        <topology evidence="1">Multi-pass membrane protein</topology>
    </subcellularLocation>
</comment>
<evidence type="ECO:0000256" key="2">
    <source>
        <dbReference type="ARBA" id="ARBA00009045"/>
    </source>
</evidence>
<evidence type="ECO:0000256" key="1">
    <source>
        <dbReference type="ARBA" id="ARBA00004141"/>
    </source>
</evidence>
<evidence type="ECO:0000256" key="4">
    <source>
        <dbReference type="ARBA" id="ARBA00022989"/>
    </source>
</evidence>
<dbReference type="InterPro" id="IPR035952">
    <property type="entry name" value="Rhomboid-like_sf"/>
</dbReference>
<dbReference type="InterPro" id="IPR022764">
    <property type="entry name" value="Peptidase_S54_rhomboid_dom"/>
</dbReference>
<keyword evidence="4 6" id="KW-1133">Transmembrane helix</keyword>
<keyword evidence="3 6" id="KW-0812">Transmembrane</keyword>
<reference evidence="10" key="1">
    <citation type="submission" date="2016-06" db="UniProtKB">
        <authorList>
            <consortium name="WormBaseParasite"/>
        </authorList>
    </citation>
    <scope>IDENTIFICATION</scope>
</reference>
<sequence>MRVTNTRLNWSEMPFRLIRLFVIAAYVFGDTALTIYRRFQLEECDRVSYTAHIAGAVTGVLMGIVILHNLKVLYWERILMIVSLVLFGTVFLFLIVMVIFVNPFSEPIWNTIQCKNEPNLVNIDDSYTDFMDY</sequence>